<keyword evidence="11" id="KW-0472">Membrane</keyword>
<evidence type="ECO:0000313" key="14">
    <source>
        <dbReference type="Proteomes" id="UP001046870"/>
    </source>
</evidence>
<evidence type="ECO:0000256" key="12">
    <source>
        <dbReference type="ARBA" id="ARBA00047353"/>
    </source>
</evidence>
<evidence type="ECO:0000256" key="10">
    <source>
        <dbReference type="ARBA" id="ARBA00022989"/>
    </source>
</evidence>
<dbReference type="PANTHER" id="PTHR21528:SF0">
    <property type="entry name" value="DEHYDRODOLICHYL DIPHOSPHATE SYNTHASE COMPLEX SUBUNIT NUS1"/>
    <property type="match status" value="1"/>
</dbReference>
<evidence type="ECO:0000256" key="5">
    <source>
        <dbReference type="ARBA" id="ARBA00012596"/>
    </source>
</evidence>
<comment type="catalytic activity">
    <reaction evidence="12">
        <text>n isopentenyl diphosphate + (2E,6E)-farnesyl diphosphate = a di-trans,poly-cis-polyprenyl diphosphate + n diphosphate</text>
        <dbReference type="Rhea" id="RHEA:53008"/>
        <dbReference type="Rhea" id="RHEA-COMP:19494"/>
        <dbReference type="ChEBI" id="CHEBI:33019"/>
        <dbReference type="ChEBI" id="CHEBI:128769"/>
        <dbReference type="ChEBI" id="CHEBI:136960"/>
        <dbReference type="ChEBI" id="CHEBI:175763"/>
        <dbReference type="EC" id="2.5.1.87"/>
    </reaction>
</comment>
<comment type="subcellular location">
    <subcellularLocation>
        <location evidence="2">Endoplasmic reticulum membrane</location>
    </subcellularLocation>
</comment>
<dbReference type="EC" id="2.5.1.87" evidence="5"/>
<evidence type="ECO:0000313" key="13">
    <source>
        <dbReference type="EMBL" id="KAG7465663.1"/>
    </source>
</evidence>
<evidence type="ECO:0000256" key="11">
    <source>
        <dbReference type="ARBA" id="ARBA00023136"/>
    </source>
</evidence>
<comment type="cofactor">
    <cofactor evidence="1">
        <name>Mg(2+)</name>
        <dbReference type="ChEBI" id="CHEBI:18420"/>
    </cofactor>
</comment>
<keyword evidence="14" id="KW-1185">Reference proteome</keyword>
<comment type="similarity">
    <text evidence="4">Belongs to the UPP synthase family.</text>
</comment>
<evidence type="ECO:0000256" key="8">
    <source>
        <dbReference type="ARBA" id="ARBA00022824"/>
    </source>
</evidence>
<dbReference type="InterPro" id="IPR036424">
    <property type="entry name" value="UPP_synth-like_sf"/>
</dbReference>
<keyword evidence="10" id="KW-1133">Transmembrane helix</keyword>
<evidence type="ECO:0000256" key="4">
    <source>
        <dbReference type="ARBA" id="ARBA00005432"/>
    </source>
</evidence>
<evidence type="ECO:0000256" key="9">
    <source>
        <dbReference type="ARBA" id="ARBA00022842"/>
    </source>
</evidence>
<comment type="caution">
    <text evidence="13">The sequence shown here is derived from an EMBL/GenBank/DDBJ whole genome shotgun (WGS) entry which is preliminary data.</text>
</comment>
<dbReference type="SUPFAM" id="SSF64005">
    <property type="entry name" value="Undecaprenyl diphosphate synthase"/>
    <property type="match status" value="1"/>
</dbReference>
<accession>A0A9D3PU07</accession>
<evidence type="ECO:0000256" key="2">
    <source>
        <dbReference type="ARBA" id="ARBA00004586"/>
    </source>
</evidence>
<proteinExistence type="inferred from homology"/>
<keyword evidence="7" id="KW-0812">Transmembrane</keyword>
<comment type="pathway">
    <text evidence="3">Protein modification; protein glycosylation.</text>
</comment>
<gene>
    <name evidence="13" type="ORF">MATL_G00155990</name>
</gene>
<dbReference type="GO" id="GO:0045547">
    <property type="term" value="F:ditrans,polycis-polyprenyl diphosphate synthase [(2E,6E)-farnesyl diphosphate specific] activity"/>
    <property type="evidence" value="ECO:0007669"/>
    <property type="project" value="UniProtKB-EC"/>
</dbReference>
<dbReference type="Proteomes" id="UP001046870">
    <property type="component" value="Chromosome 13"/>
</dbReference>
<dbReference type="Gene3D" id="3.40.1180.10">
    <property type="entry name" value="Decaprenyl diphosphate synthase-like"/>
    <property type="match status" value="1"/>
</dbReference>
<evidence type="ECO:0000256" key="3">
    <source>
        <dbReference type="ARBA" id="ARBA00004922"/>
    </source>
</evidence>
<dbReference type="PANTHER" id="PTHR21528">
    <property type="entry name" value="DEHYDRODOLICHYL DIPHOSPHATE SYNTHASE COMPLEX SUBUNIT NUS1"/>
    <property type="match status" value="1"/>
</dbReference>
<protein>
    <recommendedName>
        <fullName evidence="5">ditrans,polycis-polyprenyl diphosphate synthase [(2E,6E)-farnesyldiphosphate specific]</fullName>
        <ecNumber evidence="5">2.5.1.87</ecNumber>
    </recommendedName>
</protein>
<evidence type="ECO:0000256" key="7">
    <source>
        <dbReference type="ARBA" id="ARBA00022692"/>
    </source>
</evidence>
<evidence type="ECO:0000256" key="1">
    <source>
        <dbReference type="ARBA" id="ARBA00001946"/>
    </source>
</evidence>
<keyword evidence="6" id="KW-0808">Transferase</keyword>
<keyword evidence="8" id="KW-0256">Endoplasmic reticulum</keyword>
<organism evidence="13 14">
    <name type="scientific">Megalops atlanticus</name>
    <name type="common">Tarpon</name>
    <name type="synonym">Clupea gigantea</name>
    <dbReference type="NCBI Taxonomy" id="7932"/>
    <lineage>
        <taxon>Eukaryota</taxon>
        <taxon>Metazoa</taxon>
        <taxon>Chordata</taxon>
        <taxon>Craniata</taxon>
        <taxon>Vertebrata</taxon>
        <taxon>Euteleostomi</taxon>
        <taxon>Actinopterygii</taxon>
        <taxon>Neopterygii</taxon>
        <taxon>Teleostei</taxon>
        <taxon>Elopiformes</taxon>
        <taxon>Megalopidae</taxon>
        <taxon>Megalops</taxon>
    </lineage>
</organism>
<dbReference type="EMBL" id="JAFDVH010000013">
    <property type="protein sequence ID" value="KAG7465663.1"/>
    <property type="molecule type" value="Genomic_DNA"/>
</dbReference>
<dbReference type="GO" id="GO:1904423">
    <property type="term" value="C:dehydrodolichyl diphosphate synthase complex"/>
    <property type="evidence" value="ECO:0007669"/>
    <property type="project" value="InterPro"/>
</dbReference>
<reference evidence="13" key="1">
    <citation type="submission" date="2021-01" db="EMBL/GenBank/DDBJ databases">
        <authorList>
            <person name="Zahm M."/>
            <person name="Roques C."/>
            <person name="Cabau C."/>
            <person name="Klopp C."/>
            <person name="Donnadieu C."/>
            <person name="Jouanno E."/>
            <person name="Lampietro C."/>
            <person name="Louis A."/>
            <person name="Herpin A."/>
            <person name="Echchiki A."/>
            <person name="Berthelot C."/>
            <person name="Parey E."/>
            <person name="Roest-Crollius H."/>
            <person name="Braasch I."/>
            <person name="Postlethwait J."/>
            <person name="Bobe J."/>
            <person name="Montfort J."/>
            <person name="Bouchez O."/>
            <person name="Begum T."/>
            <person name="Mejri S."/>
            <person name="Adams A."/>
            <person name="Chen W.-J."/>
            <person name="Guiguen Y."/>
        </authorList>
    </citation>
    <scope>NUCLEOTIDE SEQUENCE</scope>
    <source>
        <strain evidence="13">YG-15Mar2019-1</strain>
        <tissue evidence="13">Brain</tissue>
    </source>
</reference>
<dbReference type="GO" id="GO:0005789">
    <property type="term" value="C:endoplasmic reticulum membrane"/>
    <property type="evidence" value="ECO:0007669"/>
    <property type="project" value="UniProtKB-SubCell"/>
</dbReference>
<dbReference type="OrthoDB" id="19639at2759"/>
<sequence length="285" mass="32430">MALVYGFAWRVLHVLLHLQRALLTWFRTRLSSLNRWAWKRLMAALLFPVTFGLQNHVHKTVRLGPPPSKRGCRRVPWGPDPRSLEKLPLHVGLLIADEEPRYTDVANLIVWCMAVGISYVSVYDQQGVFRRNNARLTDVILKQQNKLLGVDSSNYTVEFLNNSNEKHNPQGLACQVSVRVLSADDGRPGIVEAAQQLCQAVECRERRAADIDIGVLDSTLRDLQKHIPDPDLVLKFGQVNSTLGFLPWHIRLTEFISLPSLLDVSYEDFYCALQCYATCEQRQGK</sequence>
<dbReference type="InterPro" id="IPR038887">
    <property type="entry name" value="Nus1/NgBR"/>
</dbReference>
<name>A0A9D3PU07_MEGAT</name>
<evidence type="ECO:0000256" key="6">
    <source>
        <dbReference type="ARBA" id="ARBA00022679"/>
    </source>
</evidence>
<keyword evidence="9" id="KW-0460">Magnesium</keyword>
<dbReference type="AlphaFoldDB" id="A0A9D3PU07"/>